<keyword evidence="1" id="KW-0285">Flavoprotein</keyword>
<dbReference type="InterPro" id="IPR029039">
    <property type="entry name" value="Flavoprotein-like_sf"/>
</dbReference>
<dbReference type="PANTHER" id="PTHR43278">
    <property type="entry name" value="NAD(P)H-DEPENDENT FMN-CONTAINING OXIDOREDUCTASE YWQN-RELATED"/>
    <property type="match status" value="1"/>
</dbReference>
<dbReference type="Gene3D" id="3.40.50.360">
    <property type="match status" value="1"/>
</dbReference>
<keyword evidence="2" id="KW-0288">FMN</keyword>
<dbReference type="GO" id="GO:0016491">
    <property type="term" value="F:oxidoreductase activity"/>
    <property type="evidence" value="ECO:0007669"/>
    <property type="project" value="InterPro"/>
</dbReference>
<dbReference type="Proteomes" id="UP000054092">
    <property type="component" value="Unassembled WGS sequence"/>
</dbReference>
<evidence type="ECO:0000313" key="4">
    <source>
        <dbReference type="EMBL" id="KUK77948.1"/>
    </source>
</evidence>
<organism evidence="4 5">
    <name type="scientific">Mesotoga prima</name>
    <dbReference type="NCBI Taxonomy" id="1184387"/>
    <lineage>
        <taxon>Bacteria</taxon>
        <taxon>Thermotogati</taxon>
        <taxon>Thermotogota</taxon>
        <taxon>Thermotogae</taxon>
        <taxon>Kosmotogales</taxon>
        <taxon>Kosmotogaceae</taxon>
        <taxon>Mesotoga</taxon>
    </lineage>
</organism>
<comment type="caution">
    <text evidence="4">The sequence shown here is derived from an EMBL/GenBank/DDBJ whole genome shotgun (WGS) entry which is preliminary data.</text>
</comment>
<proteinExistence type="predicted"/>
<evidence type="ECO:0000256" key="1">
    <source>
        <dbReference type="ARBA" id="ARBA00022630"/>
    </source>
</evidence>
<gene>
    <name evidence="4" type="ORF">XD94_1890</name>
</gene>
<dbReference type="PANTHER" id="PTHR43278:SF4">
    <property type="entry name" value="NAD(P)H-DEPENDENT FMN-CONTAINING OXIDOREDUCTASE YWQN-RELATED"/>
    <property type="match status" value="1"/>
</dbReference>
<dbReference type="InterPro" id="IPR005025">
    <property type="entry name" value="FMN_Rdtase-like_dom"/>
</dbReference>
<dbReference type="PATRIC" id="fig|1184387.3.peg.395"/>
<name>A0A101HJE7_9BACT</name>
<evidence type="ECO:0000259" key="3">
    <source>
        <dbReference type="Pfam" id="PF03358"/>
    </source>
</evidence>
<reference evidence="5" key="1">
    <citation type="journal article" date="2015" name="MBio">
        <title>Genome-Resolved Metagenomic Analysis Reveals Roles for Candidate Phyla and Other Microbial Community Members in Biogeochemical Transformations in Oil Reservoirs.</title>
        <authorList>
            <person name="Hu P."/>
            <person name="Tom L."/>
            <person name="Singh A."/>
            <person name="Thomas B.C."/>
            <person name="Baker B.J."/>
            <person name="Piceno Y.M."/>
            <person name="Andersen G.L."/>
            <person name="Banfield J.F."/>
        </authorList>
    </citation>
    <scope>NUCLEOTIDE SEQUENCE [LARGE SCALE GENOMIC DNA]</scope>
</reference>
<feature type="domain" description="NADPH-dependent FMN reductase-like" evidence="3">
    <location>
        <begin position="1"/>
        <end position="160"/>
    </location>
</feature>
<dbReference type="AlphaFoldDB" id="A0A101HJE7"/>
<evidence type="ECO:0000313" key="5">
    <source>
        <dbReference type="Proteomes" id="UP000054092"/>
    </source>
</evidence>
<evidence type="ECO:0000256" key="2">
    <source>
        <dbReference type="ARBA" id="ARBA00022643"/>
    </source>
</evidence>
<dbReference type="EMBL" id="LGGP01000436">
    <property type="protein sequence ID" value="KUK77948.1"/>
    <property type="molecule type" value="Genomic_DNA"/>
</dbReference>
<accession>A0A101HJE7</accession>
<sequence length="193" mass="21014">MKVVAFNGSPRRDGNTSKMIEEVLGVLREEGIDTEAVQIGGNSVRGCTACNVCFKTKDRRCIIDGDYVNGCIEKMLEADGIIIGSPTYFADVSPEVKALIDRVGMVALANDAMLKRKVGAAVIAVRRGGSVHAFDSINHLFLISQMIVPGSSYWNLSIAWKKGDFEGDREGIRTMRTLGQNMAWLLKRTAGNS</sequence>
<protein>
    <submittedName>
        <fullName evidence="4">Multimeric flavodoxin WrbA</fullName>
    </submittedName>
</protein>
<dbReference type="InterPro" id="IPR051796">
    <property type="entry name" value="ISF_SsuE-like"/>
</dbReference>
<dbReference type="SUPFAM" id="SSF52218">
    <property type="entry name" value="Flavoproteins"/>
    <property type="match status" value="1"/>
</dbReference>
<dbReference type="Pfam" id="PF03358">
    <property type="entry name" value="FMN_red"/>
    <property type="match status" value="1"/>
</dbReference>